<evidence type="ECO:0000256" key="1">
    <source>
        <dbReference type="ARBA" id="ARBA00009913"/>
    </source>
</evidence>
<dbReference type="GO" id="GO:0003677">
    <property type="term" value="F:DNA binding"/>
    <property type="evidence" value="ECO:0007669"/>
    <property type="project" value="InterPro"/>
</dbReference>
<dbReference type="Gene3D" id="1.10.10.60">
    <property type="entry name" value="Homeodomain-like"/>
    <property type="match status" value="1"/>
</dbReference>
<dbReference type="InterPro" id="IPR009057">
    <property type="entry name" value="Homeodomain-like_sf"/>
</dbReference>
<sequence length="237" mass="26099">MSKRNRSNFKAACAFLSTCVNDAEKALANAEQGEKHLDLVNHEPQGQLIGFARVSTKGQDLDDQLHKLELAGCSKVFSGKHSGKADVNKAALEELEQYVREGDTVAVTKLDRLGRSTSQVITLIERLQSKGVHVKTLEQGIDTSKQDAMSKAFYQMIMVFAEMERAMIESRMTEGKQAAVRSGKHTEQSVKGGRPKNYTEAQAKEVLELLDKGQSILGISKATGISRQSIYRIKDGK</sequence>
<dbReference type="PANTHER" id="PTHR30461">
    <property type="entry name" value="DNA-INVERTASE FROM LAMBDOID PROPHAGE"/>
    <property type="match status" value="1"/>
</dbReference>
<comment type="caution">
    <text evidence="3">The sequence shown here is derived from an EMBL/GenBank/DDBJ whole genome shotgun (WGS) entry which is preliminary data.</text>
</comment>
<dbReference type="Pfam" id="PF00239">
    <property type="entry name" value="Resolvase"/>
    <property type="match status" value="1"/>
</dbReference>
<dbReference type="SUPFAM" id="SSF53041">
    <property type="entry name" value="Resolvase-like"/>
    <property type="match status" value="1"/>
</dbReference>
<proteinExistence type="inferred from homology"/>
<dbReference type="Gene3D" id="3.40.50.1390">
    <property type="entry name" value="Resolvase, N-terminal catalytic domain"/>
    <property type="match status" value="1"/>
</dbReference>
<dbReference type="SUPFAM" id="SSF46689">
    <property type="entry name" value="Homeodomain-like"/>
    <property type="match status" value="1"/>
</dbReference>
<evidence type="ECO:0000313" key="3">
    <source>
        <dbReference type="EMBL" id="RIV99655.1"/>
    </source>
</evidence>
<comment type="similarity">
    <text evidence="1">Belongs to the site-specific recombinase resolvase family.</text>
</comment>
<dbReference type="CDD" id="cd03768">
    <property type="entry name" value="SR_ResInv"/>
    <property type="match status" value="1"/>
</dbReference>
<dbReference type="AlphaFoldDB" id="A0A8B3D7P5"/>
<evidence type="ECO:0000259" key="2">
    <source>
        <dbReference type="PROSITE" id="PS51736"/>
    </source>
</evidence>
<reference evidence="3 4" key="1">
    <citation type="submission" date="2018-08" db="EMBL/GenBank/DDBJ databases">
        <title>Vibrio harveyi strains pathogenic to white snook Centropomus viridis Lockington (1877) and potential probiotic bacteria.</title>
        <authorList>
            <person name="Soto-Rodriguez S."/>
            <person name="Gomez-Gil B."/>
            <person name="Lozano-Olvera R."/>
        </authorList>
    </citation>
    <scope>NUCLEOTIDE SEQUENCE [LARGE SCALE GENOMIC DNA]</scope>
    <source>
        <strain evidence="3 4">CAIM 1508</strain>
    </source>
</reference>
<dbReference type="Pfam" id="PF02796">
    <property type="entry name" value="HTH_7"/>
    <property type="match status" value="1"/>
</dbReference>
<protein>
    <submittedName>
        <fullName evidence="3">Recombinase family protein</fullName>
    </submittedName>
</protein>
<dbReference type="PANTHER" id="PTHR30461:SF26">
    <property type="entry name" value="RESOLVASE HOMOLOG YNEB"/>
    <property type="match status" value="1"/>
</dbReference>
<dbReference type="EMBL" id="QOUW02000246">
    <property type="protein sequence ID" value="RIV99655.1"/>
    <property type="molecule type" value="Genomic_DNA"/>
</dbReference>
<dbReference type="InterPro" id="IPR006119">
    <property type="entry name" value="Resolv_N"/>
</dbReference>
<dbReference type="PROSITE" id="PS51736">
    <property type="entry name" value="RECOMBINASES_3"/>
    <property type="match status" value="1"/>
</dbReference>
<name>A0A8B3D7P5_VIBHA</name>
<dbReference type="InterPro" id="IPR050639">
    <property type="entry name" value="SSR_resolvase"/>
</dbReference>
<dbReference type="SMART" id="SM00857">
    <property type="entry name" value="Resolvase"/>
    <property type="match status" value="1"/>
</dbReference>
<organism evidence="3 4">
    <name type="scientific">Vibrio harveyi</name>
    <name type="common">Beneckea harveyi</name>
    <dbReference type="NCBI Taxonomy" id="669"/>
    <lineage>
        <taxon>Bacteria</taxon>
        <taxon>Pseudomonadati</taxon>
        <taxon>Pseudomonadota</taxon>
        <taxon>Gammaproteobacteria</taxon>
        <taxon>Vibrionales</taxon>
        <taxon>Vibrionaceae</taxon>
        <taxon>Vibrio</taxon>
    </lineage>
</organism>
<dbReference type="InterPro" id="IPR006120">
    <property type="entry name" value="Resolvase_HTH_dom"/>
</dbReference>
<feature type="domain" description="Resolvase/invertase-type recombinase catalytic" evidence="2">
    <location>
        <begin position="47"/>
        <end position="183"/>
    </location>
</feature>
<accession>A0A8B3D7P5</accession>
<dbReference type="GO" id="GO:0000150">
    <property type="term" value="F:DNA strand exchange activity"/>
    <property type="evidence" value="ECO:0007669"/>
    <property type="project" value="InterPro"/>
</dbReference>
<gene>
    <name evidence="3" type="ORF">DS957_027855</name>
</gene>
<evidence type="ECO:0000313" key="4">
    <source>
        <dbReference type="Proteomes" id="UP000253437"/>
    </source>
</evidence>
<dbReference type="Proteomes" id="UP000253437">
    <property type="component" value="Unassembled WGS sequence"/>
</dbReference>
<dbReference type="InterPro" id="IPR036162">
    <property type="entry name" value="Resolvase-like_N_sf"/>
</dbReference>